<evidence type="ECO:0000313" key="1">
    <source>
        <dbReference type="EMBL" id="MFC3515945.1"/>
    </source>
</evidence>
<organism evidence="1 2">
    <name type="scientific">Amycolatopsis halotolerans</name>
    <dbReference type="NCBI Taxonomy" id="330083"/>
    <lineage>
        <taxon>Bacteria</taxon>
        <taxon>Bacillati</taxon>
        <taxon>Actinomycetota</taxon>
        <taxon>Actinomycetes</taxon>
        <taxon>Pseudonocardiales</taxon>
        <taxon>Pseudonocardiaceae</taxon>
        <taxon>Amycolatopsis</taxon>
    </lineage>
</organism>
<dbReference type="Proteomes" id="UP001595764">
    <property type="component" value="Unassembled WGS sequence"/>
</dbReference>
<comment type="caution">
    <text evidence="1">The sequence shown here is derived from an EMBL/GenBank/DDBJ whole genome shotgun (WGS) entry which is preliminary data.</text>
</comment>
<evidence type="ECO:0008006" key="3">
    <source>
        <dbReference type="Google" id="ProtNLM"/>
    </source>
</evidence>
<evidence type="ECO:0000313" key="2">
    <source>
        <dbReference type="Proteomes" id="UP001595764"/>
    </source>
</evidence>
<sequence length="91" mass="9295">MARAQHGTTARAESRAQSRTGLLPLAAGILSAVALTGAAFATVEAAACTGPAQYIRHDNHIELVGGCVNGTELPATPGTRQANAMRENSKP</sequence>
<gene>
    <name evidence="1" type="ORF">ACFORO_37675</name>
</gene>
<dbReference type="EMBL" id="JBHRWI010000056">
    <property type="protein sequence ID" value="MFC3515945.1"/>
    <property type="molecule type" value="Genomic_DNA"/>
</dbReference>
<reference evidence="2" key="1">
    <citation type="journal article" date="2019" name="Int. J. Syst. Evol. Microbiol.">
        <title>The Global Catalogue of Microorganisms (GCM) 10K type strain sequencing project: providing services to taxonomists for standard genome sequencing and annotation.</title>
        <authorList>
            <consortium name="The Broad Institute Genomics Platform"/>
            <consortium name="The Broad Institute Genome Sequencing Center for Infectious Disease"/>
            <person name="Wu L."/>
            <person name="Ma J."/>
        </authorList>
    </citation>
    <scope>NUCLEOTIDE SEQUENCE [LARGE SCALE GENOMIC DNA]</scope>
    <source>
        <strain evidence="2">CGMCC 4.7682</strain>
    </source>
</reference>
<protein>
    <recommendedName>
        <fullName evidence="3">Secreted protein</fullName>
    </recommendedName>
</protein>
<accession>A0ABV7QU71</accession>
<name>A0ABV7QU71_9PSEU</name>
<keyword evidence="2" id="KW-1185">Reference proteome</keyword>
<proteinExistence type="predicted"/>
<dbReference type="RefSeq" id="WP_354740215.1">
    <property type="nucleotide sequence ID" value="NZ_JBHMAY010000047.1"/>
</dbReference>